<dbReference type="Gene3D" id="3.30.420.200">
    <property type="match status" value="1"/>
</dbReference>
<dbReference type="AlphaFoldDB" id="Q6KIF9"/>
<protein>
    <submittedName>
        <fullName evidence="1">Expressed protein</fullName>
    </submittedName>
</protein>
<reference evidence="1 2" key="1">
    <citation type="journal article" date="2004" name="Genome Res.">
        <title>The complete genome and proteome of Mycoplasma mobile.</title>
        <authorList>
            <person name="Jaffe J.D."/>
            <person name="Stange-Thomann N."/>
            <person name="Smith C."/>
            <person name="DeCaprio D."/>
            <person name="Fisher S."/>
            <person name="Butler J."/>
            <person name="Calvo S."/>
            <person name="Elkins T."/>
            <person name="FitzGerald M.G."/>
            <person name="Hafez N."/>
            <person name="Kodira C.D."/>
            <person name="Major J."/>
            <person name="Wang S."/>
            <person name="Wilkinson J."/>
            <person name="Nicol R."/>
            <person name="Nusbaum C."/>
            <person name="Birren B."/>
            <person name="Berg H.C."/>
            <person name="Church G.M."/>
        </authorList>
    </citation>
    <scope>NUCLEOTIDE SEQUENCE [LARGE SCALE GENOMIC DNA]</scope>
    <source>
        <strain evidence="2">ATCC 43663 / 163K / NCTC 11711</strain>
    </source>
</reference>
<sequence length="184" mass="21576">MKILFDTVNSDFYMALISNEYKLIEFIHYENIKEKVELIPDIFNKLLKNNNVCVDEVKEFYLNIGPGSFTGSRISLVFCRTIVKIKKNIKIFTINNFIWLANKKESHEINIYAGGKNFFCANVENFKIASEISLKEEKDFSTNKNYKLFEANILDELNRFEHKSNIDEIEPFYFKNPQIGTGKE</sequence>
<dbReference type="HOGENOM" id="CLU_064886_0_2_14"/>
<gene>
    <name evidence="1" type="ordered locus">MMOB1310</name>
</gene>
<dbReference type="Gene3D" id="3.30.420.40">
    <property type="match status" value="1"/>
</dbReference>
<proteinExistence type="predicted"/>
<dbReference type="STRING" id="267748.MMOB1310"/>
<dbReference type="SUPFAM" id="SSF53067">
    <property type="entry name" value="Actin-like ATPase domain"/>
    <property type="match status" value="1"/>
</dbReference>
<keyword evidence="2" id="KW-1185">Reference proteome</keyword>
<dbReference type="Proteomes" id="UP000009072">
    <property type="component" value="Chromosome"/>
</dbReference>
<dbReference type="EMBL" id="AE017308">
    <property type="protein sequence ID" value="AAT27617.1"/>
    <property type="molecule type" value="Genomic_DNA"/>
</dbReference>
<dbReference type="OrthoDB" id="9784166at2"/>
<evidence type="ECO:0000313" key="2">
    <source>
        <dbReference type="Proteomes" id="UP000009072"/>
    </source>
</evidence>
<organism evidence="1 2">
    <name type="scientific">Mycoplasma mobile (strain ATCC 43663 / 163K / NCTC 11711)</name>
    <name type="common">Mesomycoplasma mobile</name>
    <dbReference type="NCBI Taxonomy" id="267748"/>
    <lineage>
        <taxon>Bacteria</taxon>
        <taxon>Bacillati</taxon>
        <taxon>Mycoplasmatota</taxon>
        <taxon>Mycoplasmoidales</taxon>
        <taxon>Metamycoplasmataceae</taxon>
        <taxon>Mesomycoplasma</taxon>
    </lineage>
</organism>
<dbReference type="eggNOG" id="COG1214">
    <property type="taxonomic scope" value="Bacteria"/>
</dbReference>
<name>Q6KIF9_MYCM1</name>
<accession>Q6KIF9</accession>
<dbReference type="KEGG" id="mmo:MMOB1310"/>
<dbReference type="InterPro" id="IPR043129">
    <property type="entry name" value="ATPase_NBD"/>
</dbReference>
<evidence type="ECO:0000313" key="1">
    <source>
        <dbReference type="EMBL" id="AAT27617.1"/>
    </source>
</evidence>
<dbReference type="RefSeq" id="WP_011264651.1">
    <property type="nucleotide sequence ID" value="NC_006908.1"/>
</dbReference>